<dbReference type="SUPFAM" id="SSF81606">
    <property type="entry name" value="PP2C-like"/>
    <property type="match status" value="1"/>
</dbReference>
<sequence>MTPRLERCFKPRPRPSRAAPGPDMPPSTTRTQLLDAFMGYISTFFHPQPHRLPARVTSRRTSFSSYRPVNYGQRRQFNTYFITHLPSSSLHPDSRSSAGPGHQLPRSASTPHASRPGSSPAVVPPNMPNRDLTVVRIPLRSAKHHFGAYNLRGQRSYNEDTDQAGTIALPAFAKRAPISLSRNRSSKTEGEGTNADSAYGDPQIFYFGVFDGHGGRECSEFLRDELHGYIEEAAVEFNLGSSLQKKDSSANHATTTAGRQQNTDQPQERTEDEIKQEMVIPGIKQGGVAEKPPHPDPLESEPPVLVQGDASRAVDLETGLVQEYKSTVGGYFRRFKPAHFDIPDPRSTSDPDGSISDPKSKNESGKDAVSLETVLTYAFLRADLDFITAQARKPDGDDPAVSDQPLNRDEVLGKPSHQPPSGHGIGGPTRFKGGSTASVALISTPTEAPFWHPAAHSTLVVAHVGDTRVILCETATGLARPLTSDHHPSLPTETRRLQRYAGSMITDSFGEERILGLANSRAFGDMQSKRVGVSAEPEISRVELGPAEYSFMVLVSDGVSGTLADQEIVDIVKEARTPEEGARKVVEYATEVSRDGDNATCLCVRLGGWERRSEGGVGSLGTKEIRDIRKAEANDPRRGRR</sequence>
<dbReference type="Pfam" id="PF00481">
    <property type="entry name" value="PP2C"/>
    <property type="match status" value="1"/>
</dbReference>
<dbReference type="OrthoDB" id="416093at2759"/>
<proteinExistence type="inferred from homology"/>
<organism evidence="7 8">
    <name type="scientific">Coniochaeta pulveracea</name>
    <dbReference type="NCBI Taxonomy" id="177199"/>
    <lineage>
        <taxon>Eukaryota</taxon>
        <taxon>Fungi</taxon>
        <taxon>Dikarya</taxon>
        <taxon>Ascomycota</taxon>
        <taxon>Pezizomycotina</taxon>
        <taxon>Sordariomycetes</taxon>
        <taxon>Sordariomycetidae</taxon>
        <taxon>Coniochaetales</taxon>
        <taxon>Coniochaetaceae</taxon>
        <taxon>Coniochaeta</taxon>
    </lineage>
</organism>
<reference evidence="7 8" key="1">
    <citation type="submission" date="2018-08" db="EMBL/GenBank/DDBJ databases">
        <title>Draft genome of the lignicolous fungus Coniochaeta pulveracea.</title>
        <authorList>
            <person name="Borstlap C.J."/>
            <person name="De Witt R.N."/>
            <person name="Botha A."/>
            <person name="Volschenk H."/>
        </authorList>
    </citation>
    <scope>NUCLEOTIDE SEQUENCE [LARGE SCALE GENOMIC DNA]</scope>
    <source>
        <strain evidence="7 8">CAB683</strain>
    </source>
</reference>
<evidence type="ECO:0000259" key="6">
    <source>
        <dbReference type="PROSITE" id="PS51746"/>
    </source>
</evidence>
<dbReference type="GO" id="GO:0004722">
    <property type="term" value="F:protein serine/threonine phosphatase activity"/>
    <property type="evidence" value="ECO:0007669"/>
    <property type="project" value="InterPro"/>
</dbReference>
<dbReference type="SMART" id="SM00332">
    <property type="entry name" value="PP2Cc"/>
    <property type="match status" value="1"/>
</dbReference>
<dbReference type="PROSITE" id="PS51746">
    <property type="entry name" value="PPM_2"/>
    <property type="match status" value="1"/>
</dbReference>
<feature type="region of interest" description="Disordered" evidence="5">
    <location>
        <begin position="337"/>
        <end position="367"/>
    </location>
</feature>
<feature type="domain" description="PPM-type phosphatase" evidence="6">
    <location>
        <begin position="177"/>
        <end position="606"/>
    </location>
</feature>
<evidence type="ECO:0000313" key="7">
    <source>
        <dbReference type="EMBL" id="RKU44671.1"/>
    </source>
</evidence>
<evidence type="ECO:0000313" key="8">
    <source>
        <dbReference type="Proteomes" id="UP000275385"/>
    </source>
</evidence>
<feature type="compositionally biased region" description="Basic and acidic residues" evidence="5">
    <location>
        <begin position="338"/>
        <end position="349"/>
    </location>
</feature>
<keyword evidence="3 4" id="KW-0904">Protein phosphatase</keyword>
<name>A0A420Y9W6_9PEZI</name>
<dbReference type="AlphaFoldDB" id="A0A420Y9W6"/>
<evidence type="ECO:0000256" key="1">
    <source>
        <dbReference type="ARBA" id="ARBA00022723"/>
    </source>
</evidence>
<dbReference type="Proteomes" id="UP000275385">
    <property type="component" value="Unassembled WGS sequence"/>
</dbReference>
<feature type="region of interest" description="Disordered" evidence="5">
    <location>
        <begin position="1"/>
        <end position="30"/>
    </location>
</feature>
<accession>A0A420Y9W6</accession>
<feature type="region of interest" description="Disordered" evidence="5">
    <location>
        <begin position="391"/>
        <end position="432"/>
    </location>
</feature>
<feature type="region of interest" description="Disordered" evidence="5">
    <location>
        <begin position="88"/>
        <end position="129"/>
    </location>
</feature>
<feature type="compositionally biased region" description="Basic and acidic residues" evidence="5">
    <location>
        <begin position="623"/>
        <end position="641"/>
    </location>
</feature>
<dbReference type="Gene3D" id="3.60.40.10">
    <property type="entry name" value="PPM-type phosphatase domain"/>
    <property type="match status" value="2"/>
</dbReference>
<dbReference type="PANTHER" id="PTHR13832">
    <property type="entry name" value="PROTEIN PHOSPHATASE 2C"/>
    <property type="match status" value="1"/>
</dbReference>
<dbReference type="PROSITE" id="PS01032">
    <property type="entry name" value="PPM_1"/>
    <property type="match status" value="1"/>
</dbReference>
<dbReference type="InterPro" id="IPR001932">
    <property type="entry name" value="PPM-type_phosphatase-like_dom"/>
</dbReference>
<gene>
    <name evidence="7" type="ORF">DL546_003891</name>
</gene>
<evidence type="ECO:0000256" key="2">
    <source>
        <dbReference type="ARBA" id="ARBA00022801"/>
    </source>
</evidence>
<keyword evidence="2 4" id="KW-0378">Hydrolase</keyword>
<dbReference type="STRING" id="177199.A0A420Y9W6"/>
<feature type="compositionally biased region" description="Low complexity" evidence="5">
    <location>
        <begin position="88"/>
        <end position="97"/>
    </location>
</feature>
<dbReference type="InterPro" id="IPR036457">
    <property type="entry name" value="PPM-type-like_dom_sf"/>
</dbReference>
<evidence type="ECO:0000256" key="4">
    <source>
        <dbReference type="RuleBase" id="RU003465"/>
    </source>
</evidence>
<comment type="caution">
    <text evidence="7">The sequence shown here is derived from an EMBL/GenBank/DDBJ whole genome shotgun (WGS) entry which is preliminary data.</text>
</comment>
<feature type="region of interest" description="Disordered" evidence="5">
    <location>
        <begin position="245"/>
        <end position="272"/>
    </location>
</feature>
<comment type="similarity">
    <text evidence="4">Belongs to the PP2C family.</text>
</comment>
<feature type="region of interest" description="Disordered" evidence="5">
    <location>
        <begin position="284"/>
        <end position="304"/>
    </location>
</feature>
<feature type="compositionally biased region" description="Polar residues" evidence="5">
    <location>
        <begin position="250"/>
        <end position="265"/>
    </location>
</feature>
<dbReference type="EMBL" id="QVQW01000028">
    <property type="protein sequence ID" value="RKU44671.1"/>
    <property type="molecule type" value="Genomic_DNA"/>
</dbReference>
<keyword evidence="8" id="KW-1185">Reference proteome</keyword>
<dbReference type="PANTHER" id="PTHR13832:SF589">
    <property type="entry name" value="[PYRUVATE DEHYDROGENASE [ACETYL-TRANSFERRING]]-PHOSPHATASE 2, MITOCHONDRIAL"/>
    <property type="match status" value="1"/>
</dbReference>
<evidence type="ECO:0000256" key="5">
    <source>
        <dbReference type="SAM" id="MobiDB-lite"/>
    </source>
</evidence>
<dbReference type="GO" id="GO:0046872">
    <property type="term" value="F:metal ion binding"/>
    <property type="evidence" value="ECO:0007669"/>
    <property type="project" value="UniProtKB-KW"/>
</dbReference>
<dbReference type="InterPro" id="IPR015655">
    <property type="entry name" value="PP2C"/>
</dbReference>
<dbReference type="CDD" id="cd00143">
    <property type="entry name" value="PP2Cc"/>
    <property type="match status" value="1"/>
</dbReference>
<protein>
    <recommendedName>
        <fullName evidence="6">PPM-type phosphatase domain-containing protein</fullName>
    </recommendedName>
</protein>
<dbReference type="InterPro" id="IPR000222">
    <property type="entry name" value="PP2C_BS"/>
</dbReference>
<evidence type="ECO:0000256" key="3">
    <source>
        <dbReference type="ARBA" id="ARBA00022912"/>
    </source>
</evidence>
<feature type="region of interest" description="Disordered" evidence="5">
    <location>
        <begin position="613"/>
        <end position="641"/>
    </location>
</feature>
<keyword evidence="1" id="KW-0479">Metal-binding</keyword>